<dbReference type="AlphaFoldDB" id="A0A379FGH6"/>
<evidence type="ECO:0000313" key="2">
    <source>
        <dbReference type="Proteomes" id="UP000254191"/>
    </source>
</evidence>
<dbReference type="EMBL" id="UGTS01000004">
    <property type="protein sequence ID" value="SUC19036.1"/>
    <property type="molecule type" value="Genomic_DNA"/>
</dbReference>
<keyword evidence="1" id="KW-0378">Hydrolase</keyword>
<dbReference type="InterPro" id="IPR042097">
    <property type="entry name" value="Aminopeptidase_N-like_N_sf"/>
</dbReference>
<proteinExistence type="predicted"/>
<dbReference type="Gene3D" id="2.60.40.1730">
    <property type="entry name" value="tricorn interacting facor f3 domain"/>
    <property type="match status" value="1"/>
</dbReference>
<dbReference type="Proteomes" id="UP000254191">
    <property type="component" value="Unassembled WGS sequence"/>
</dbReference>
<reference evidence="1 2" key="1">
    <citation type="submission" date="2018-06" db="EMBL/GenBank/DDBJ databases">
        <authorList>
            <consortium name="Pathogen Informatics"/>
            <person name="Doyle S."/>
        </authorList>
    </citation>
    <scope>NUCLEOTIDE SEQUENCE [LARGE SCALE GENOMIC DNA]</scope>
    <source>
        <strain evidence="1 2">NCTC11938</strain>
    </source>
</reference>
<dbReference type="SUPFAM" id="SSF63737">
    <property type="entry name" value="Leukotriene A4 hydrolase N-terminal domain"/>
    <property type="match status" value="1"/>
</dbReference>
<protein>
    <submittedName>
        <fullName evidence="1">Aminopeptidase N</fullName>
        <ecNumber evidence="1">3.4.11.2</ecNumber>
    </submittedName>
</protein>
<dbReference type="PANTHER" id="PTHR46322">
    <property type="entry name" value="PUROMYCIN-SENSITIVE AMINOPEPTIDASE"/>
    <property type="match status" value="1"/>
</dbReference>
<name>A0A379FGH6_PROMI</name>
<organism evidence="1 2">
    <name type="scientific">Proteus mirabilis</name>
    <dbReference type="NCBI Taxonomy" id="584"/>
    <lineage>
        <taxon>Bacteria</taxon>
        <taxon>Pseudomonadati</taxon>
        <taxon>Pseudomonadota</taxon>
        <taxon>Gammaproteobacteria</taxon>
        <taxon>Enterobacterales</taxon>
        <taxon>Morganellaceae</taxon>
        <taxon>Proteus</taxon>
    </lineage>
</organism>
<gene>
    <name evidence="1" type="primary">pepN_2</name>
    <name evidence="1" type="ORF">NCTC11938_01031</name>
</gene>
<sequence>MTQQRIAKYRKDYRAPDYTITDLHLDFILDKEKTQVTAISQCKRLATTATSLVLDGEDLTLKSIFVNDVAWTHYKEENGKLII</sequence>
<dbReference type="PANTHER" id="PTHR46322:SF1">
    <property type="entry name" value="PUROMYCIN-SENSITIVE AMINOPEPTIDASE"/>
    <property type="match status" value="1"/>
</dbReference>
<keyword evidence="1" id="KW-0031">Aminopeptidase</keyword>
<dbReference type="GO" id="GO:0008270">
    <property type="term" value="F:zinc ion binding"/>
    <property type="evidence" value="ECO:0007669"/>
    <property type="project" value="InterPro"/>
</dbReference>
<evidence type="ECO:0000313" key="1">
    <source>
        <dbReference type="EMBL" id="SUC19036.1"/>
    </source>
</evidence>
<dbReference type="GO" id="GO:0016285">
    <property type="term" value="F:alanyl aminopeptidase activity"/>
    <property type="evidence" value="ECO:0007669"/>
    <property type="project" value="UniProtKB-EC"/>
</dbReference>
<dbReference type="EC" id="3.4.11.2" evidence="1"/>
<accession>A0A379FGH6</accession>
<keyword evidence="1" id="KW-0645">Protease</keyword>
<dbReference type="InterPro" id="IPR012779">
    <property type="entry name" value="Peptidase_M1_pepN"/>
</dbReference>